<keyword evidence="1" id="KW-0694">RNA-binding</keyword>
<dbReference type="Gene3D" id="3.30.70.330">
    <property type="match status" value="1"/>
</dbReference>
<feature type="compositionally biased region" description="Basic residues" evidence="2">
    <location>
        <begin position="270"/>
        <end position="284"/>
    </location>
</feature>
<dbReference type="SUPFAM" id="SSF54928">
    <property type="entry name" value="RNA-binding domain, RBD"/>
    <property type="match status" value="1"/>
</dbReference>
<dbReference type="InterPro" id="IPR035979">
    <property type="entry name" value="RBD_domain_sf"/>
</dbReference>
<gene>
    <name evidence="5" type="primary">Aste57867_1731</name>
    <name evidence="4" type="ORF">As57867_001729</name>
    <name evidence="5" type="ORF">ASTE57867_1731</name>
</gene>
<accession>A0A485K6E1</accession>
<dbReference type="AlphaFoldDB" id="A0A485K6E1"/>
<evidence type="ECO:0000259" key="3">
    <source>
        <dbReference type="PROSITE" id="PS50102"/>
    </source>
</evidence>
<protein>
    <submittedName>
        <fullName evidence="5">Aste57867_1731 protein</fullName>
    </submittedName>
</protein>
<feature type="region of interest" description="Disordered" evidence="2">
    <location>
        <begin position="258"/>
        <end position="284"/>
    </location>
</feature>
<dbReference type="SMART" id="SM00360">
    <property type="entry name" value="RRM"/>
    <property type="match status" value="1"/>
</dbReference>
<organism evidence="5 6">
    <name type="scientific">Aphanomyces stellatus</name>
    <dbReference type="NCBI Taxonomy" id="120398"/>
    <lineage>
        <taxon>Eukaryota</taxon>
        <taxon>Sar</taxon>
        <taxon>Stramenopiles</taxon>
        <taxon>Oomycota</taxon>
        <taxon>Saprolegniomycetes</taxon>
        <taxon>Saprolegniales</taxon>
        <taxon>Verrucalvaceae</taxon>
        <taxon>Aphanomyces</taxon>
    </lineage>
</organism>
<reference evidence="5 6" key="1">
    <citation type="submission" date="2019-03" db="EMBL/GenBank/DDBJ databases">
        <authorList>
            <person name="Gaulin E."/>
            <person name="Dumas B."/>
        </authorList>
    </citation>
    <scope>NUCLEOTIDE SEQUENCE [LARGE SCALE GENOMIC DNA]</scope>
    <source>
        <strain evidence="5">CBS 568.67</strain>
    </source>
</reference>
<feature type="domain" description="RRM" evidence="3">
    <location>
        <begin position="176"/>
        <end position="264"/>
    </location>
</feature>
<reference evidence="4" key="2">
    <citation type="submission" date="2019-06" db="EMBL/GenBank/DDBJ databases">
        <title>Genomics analysis of Aphanomyces spp. identifies a new class of oomycete effector associated with host adaptation.</title>
        <authorList>
            <person name="Gaulin E."/>
        </authorList>
    </citation>
    <scope>NUCLEOTIDE SEQUENCE</scope>
    <source>
        <strain evidence="4">CBS 578.67</strain>
    </source>
</reference>
<dbReference type="InterPro" id="IPR000504">
    <property type="entry name" value="RRM_dom"/>
</dbReference>
<evidence type="ECO:0000256" key="1">
    <source>
        <dbReference type="PROSITE-ProRule" id="PRU00176"/>
    </source>
</evidence>
<dbReference type="Proteomes" id="UP000332933">
    <property type="component" value="Unassembled WGS sequence"/>
</dbReference>
<name>A0A485K6E1_9STRA</name>
<dbReference type="Pfam" id="PF00076">
    <property type="entry name" value="RRM_1"/>
    <property type="match status" value="1"/>
</dbReference>
<keyword evidence="6" id="KW-1185">Reference proteome</keyword>
<dbReference type="OrthoDB" id="439808at2759"/>
<evidence type="ECO:0000313" key="5">
    <source>
        <dbReference type="EMBL" id="VFT78942.1"/>
    </source>
</evidence>
<proteinExistence type="predicted"/>
<dbReference type="InterPro" id="IPR012677">
    <property type="entry name" value="Nucleotide-bd_a/b_plait_sf"/>
</dbReference>
<evidence type="ECO:0000256" key="2">
    <source>
        <dbReference type="SAM" id="MobiDB-lite"/>
    </source>
</evidence>
<dbReference type="EMBL" id="CAADRA010000153">
    <property type="protein sequence ID" value="VFT78942.1"/>
    <property type="molecule type" value="Genomic_DNA"/>
</dbReference>
<sequence>MTRVSPLSSPVPSPRRPPRQPSPQRTKPFSYRGTSSERSGESFVDRDGRMYIKLFAPASTKNTCRHCFLTCRVMWRECTANPQGHGDANVSKRHVHAGRPKEGRTKARPDEGREYDVSDGCEPMGMGGLPSSRWRRRGDPQVPPVPRGQDMVRSLSRHSFVSVDADEERRREETASTLHLSGVPSYVTRSDVHESLARQLGRGGICDVRLPRDYDTGARRTFGFVEYFNQDHVWRVMRGRDRLTVAIGGTKISAQRARFSRSTPEEMHRRNAHRRATLAKMRLR</sequence>
<dbReference type="EMBL" id="VJMH01000153">
    <property type="protein sequence ID" value="KAF0718387.1"/>
    <property type="molecule type" value="Genomic_DNA"/>
</dbReference>
<feature type="region of interest" description="Disordered" evidence="2">
    <location>
        <begin position="1"/>
        <end position="42"/>
    </location>
</feature>
<feature type="compositionally biased region" description="Pro residues" evidence="2">
    <location>
        <begin position="9"/>
        <end position="21"/>
    </location>
</feature>
<evidence type="ECO:0000313" key="6">
    <source>
        <dbReference type="Proteomes" id="UP000332933"/>
    </source>
</evidence>
<evidence type="ECO:0000313" key="4">
    <source>
        <dbReference type="EMBL" id="KAF0718387.1"/>
    </source>
</evidence>
<dbReference type="PROSITE" id="PS50102">
    <property type="entry name" value="RRM"/>
    <property type="match status" value="1"/>
</dbReference>
<feature type="compositionally biased region" description="Basic and acidic residues" evidence="2">
    <location>
        <begin position="99"/>
        <end position="116"/>
    </location>
</feature>
<dbReference type="GO" id="GO:0003723">
    <property type="term" value="F:RNA binding"/>
    <property type="evidence" value="ECO:0007669"/>
    <property type="project" value="UniProtKB-UniRule"/>
</dbReference>
<feature type="region of interest" description="Disordered" evidence="2">
    <location>
        <begin position="82"/>
        <end position="149"/>
    </location>
</feature>